<gene>
    <name evidence="17" type="ORF">FNA46_10370</name>
</gene>
<reference evidence="17 18" key="1">
    <citation type="submission" date="2019-07" db="EMBL/GenBank/DDBJ databases">
        <title>Ln-dependent methylotrophs.</title>
        <authorList>
            <person name="Tani A."/>
        </authorList>
    </citation>
    <scope>NUCLEOTIDE SEQUENCE [LARGE SCALE GENOMIC DNA]</scope>
    <source>
        <strain evidence="17 18">SM12</strain>
    </source>
</reference>
<keyword evidence="3" id="KW-0813">Transport</keyword>
<comment type="similarity">
    <text evidence="2">Belongs to the BexD/CtrA/VexA family.</text>
</comment>
<dbReference type="PANTHER" id="PTHR33619:SF3">
    <property type="entry name" value="POLYSACCHARIDE EXPORT PROTEIN GFCE-RELATED"/>
    <property type="match status" value="1"/>
</dbReference>
<keyword evidence="14" id="KW-0449">Lipoprotein</keyword>
<evidence type="ECO:0000256" key="5">
    <source>
        <dbReference type="ARBA" id="ARBA00022597"/>
    </source>
</evidence>
<evidence type="ECO:0000256" key="11">
    <source>
        <dbReference type="ARBA" id="ARBA00023136"/>
    </source>
</evidence>
<dbReference type="Gene3D" id="3.10.560.10">
    <property type="entry name" value="Outer membrane lipoprotein wza domain like"/>
    <property type="match status" value="2"/>
</dbReference>
<sequence length="382" mass="40317">MVSLLASCAGLPRSGPDQRAVDSGASVKVASPDQKVGIDYALVDINASVLQHVSKATSGSLRGGFGGGRGGAPDILLGVGDVVQVAVFEAQAGGLFIPADAGARPGNYITLPNQTVDRQGNITVPYAGTIRAAGRRVDDVQVDIASRLANRAIEPQVVLTVSESRSMEASVLGDVNSPKKITLSPAGERVLDVISEAGGLSGPAAETTITVQRGGRQATVDYNLLARNSNENIYVQPGDTVIVRRERRTYLAFGVTGQSGSIDFQDSDLMLGDALAKAGGLLDDKAEPTGVFLYRLVSRDFLTGLGVDTKRFHSDQVPVIFRANLRDPAGFFAIQKFPMQNKDVLYVSTSDGVELTKFLTILNSATSSVNNVVNTRDNLRNN</sequence>
<evidence type="ECO:0000256" key="13">
    <source>
        <dbReference type="ARBA" id="ARBA00023237"/>
    </source>
</evidence>
<dbReference type="Proteomes" id="UP000316801">
    <property type="component" value="Unassembled WGS sequence"/>
</dbReference>
<evidence type="ECO:0000256" key="7">
    <source>
        <dbReference type="ARBA" id="ARBA00022729"/>
    </source>
</evidence>
<dbReference type="EMBL" id="VJMG01000023">
    <property type="protein sequence ID" value="TRL39185.1"/>
    <property type="molecule type" value="Genomic_DNA"/>
</dbReference>
<evidence type="ECO:0000259" key="15">
    <source>
        <dbReference type="Pfam" id="PF02563"/>
    </source>
</evidence>
<dbReference type="Gene3D" id="3.30.1950.10">
    <property type="entry name" value="wza like domain"/>
    <property type="match status" value="1"/>
</dbReference>
<dbReference type="GO" id="GO:0015288">
    <property type="term" value="F:porin activity"/>
    <property type="evidence" value="ECO:0007669"/>
    <property type="project" value="UniProtKB-KW"/>
</dbReference>
<feature type="domain" description="Polysaccharide export protein N-terminal" evidence="15">
    <location>
        <begin position="73"/>
        <end position="161"/>
    </location>
</feature>
<keyword evidence="10" id="KW-0626">Porin</keyword>
<evidence type="ECO:0000256" key="3">
    <source>
        <dbReference type="ARBA" id="ARBA00022448"/>
    </source>
</evidence>
<keyword evidence="4" id="KW-1134">Transmembrane beta strand</keyword>
<evidence type="ECO:0000256" key="1">
    <source>
        <dbReference type="ARBA" id="ARBA00004571"/>
    </source>
</evidence>
<name>A0A549TBC9_9HYPH</name>
<accession>A0A549TBC9</accession>
<keyword evidence="13" id="KW-0998">Cell outer membrane</keyword>
<dbReference type="InterPro" id="IPR003715">
    <property type="entry name" value="Poly_export_N"/>
</dbReference>
<keyword evidence="9" id="KW-0406">Ion transport</keyword>
<feature type="domain" description="SLBB" evidence="16">
    <location>
        <begin position="169"/>
        <end position="243"/>
    </location>
</feature>
<evidence type="ECO:0000259" key="16">
    <source>
        <dbReference type="Pfam" id="PF22461"/>
    </source>
</evidence>
<evidence type="ECO:0000313" key="18">
    <source>
        <dbReference type="Proteomes" id="UP000316801"/>
    </source>
</evidence>
<keyword evidence="12" id="KW-0564">Palmitate</keyword>
<dbReference type="GO" id="GO:0009279">
    <property type="term" value="C:cell outer membrane"/>
    <property type="evidence" value="ECO:0007669"/>
    <property type="project" value="UniProtKB-SubCell"/>
</dbReference>
<keyword evidence="6" id="KW-0812">Transmembrane</keyword>
<evidence type="ECO:0000256" key="10">
    <source>
        <dbReference type="ARBA" id="ARBA00023114"/>
    </source>
</evidence>
<organism evidence="17 18">
    <name type="scientific">Rhizobium straminoryzae</name>
    <dbReference type="NCBI Taxonomy" id="1387186"/>
    <lineage>
        <taxon>Bacteria</taxon>
        <taxon>Pseudomonadati</taxon>
        <taxon>Pseudomonadota</taxon>
        <taxon>Alphaproteobacteria</taxon>
        <taxon>Hyphomicrobiales</taxon>
        <taxon>Rhizobiaceae</taxon>
        <taxon>Rhizobium/Agrobacterium group</taxon>
        <taxon>Rhizobium</taxon>
    </lineage>
</organism>
<evidence type="ECO:0000256" key="6">
    <source>
        <dbReference type="ARBA" id="ARBA00022692"/>
    </source>
</evidence>
<evidence type="ECO:0000256" key="2">
    <source>
        <dbReference type="ARBA" id="ARBA00009450"/>
    </source>
</evidence>
<evidence type="ECO:0000256" key="14">
    <source>
        <dbReference type="ARBA" id="ARBA00023288"/>
    </source>
</evidence>
<evidence type="ECO:0000256" key="9">
    <source>
        <dbReference type="ARBA" id="ARBA00023065"/>
    </source>
</evidence>
<dbReference type="GO" id="GO:0015159">
    <property type="term" value="F:polysaccharide transmembrane transporter activity"/>
    <property type="evidence" value="ECO:0007669"/>
    <property type="project" value="InterPro"/>
</dbReference>
<dbReference type="GO" id="GO:0046930">
    <property type="term" value="C:pore complex"/>
    <property type="evidence" value="ECO:0007669"/>
    <property type="project" value="UniProtKB-KW"/>
</dbReference>
<dbReference type="PANTHER" id="PTHR33619">
    <property type="entry name" value="POLYSACCHARIDE EXPORT PROTEIN GFCE-RELATED"/>
    <property type="match status" value="1"/>
</dbReference>
<dbReference type="Pfam" id="PF02563">
    <property type="entry name" value="Poly_export"/>
    <property type="match status" value="1"/>
</dbReference>
<evidence type="ECO:0000256" key="12">
    <source>
        <dbReference type="ARBA" id="ARBA00023139"/>
    </source>
</evidence>
<keyword evidence="11" id="KW-0472">Membrane</keyword>
<comment type="subcellular location">
    <subcellularLocation>
        <location evidence="1">Cell outer membrane</location>
        <topology evidence="1">Multi-pass membrane protein</topology>
    </subcellularLocation>
</comment>
<evidence type="ECO:0000256" key="8">
    <source>
        <dbReference type="ARBA" id="ARBA00023047"/>
    </source>
</evidence>
<dbReference type="Pfam" id="PF22461">
    <property type="entry name" value="SLBB_2"/>
    <property type="match status" value="1"/>
</dbReference>
<evidence type="ECO:0000256" key="4">
    <source>
        <dbReference type="ARBA" id="ARBA00022452"/>
    </source>
</evidence>
<keyword evidence="7" id="KW-0732">Signal</keyword>
<keyword evidence="5" id="KW-0762">Sugar transport</keyword>
<keyword evidence="18" id="KW-1185">Reference proteome</keyword>
<comment type="caution">
    <text evidence="17">The sequence shown here is derived from an EMBL/GenBank/DDBJ whole genome shotgun (WGS) entry which is preliminary data.</text>
</comment>
<evidence type="ECO:0000313" key="17">
    <source>
        <dbReference type="EMBL" id="TRL39185.1"/>
    </source>
</evidence>
<dbReference type="AlphaFoldDB" id="A0A549TBC9"/>
<dbReference type="GO" id="GO:0006811">
    <property type="term" value="P:monoatomic ion transport"/>
    <property type="evidence" value="ECO:0007669"/>
    <property type="project" value="UniProtKB-KW"/>
</dbReference>
<keyword evidence="8" id="KW-0625">Polysaccharide transport</keyword>
<protein>
    <submittedName>
        <fullName evidence="17">Polysaccharide export protein</fullName>
    </submittedName>
</protein>
<dbReference type="InterPro" id="IPR049712">
    <property type="entry name" value="Poly_export"/>
</dbReference>
<proteinExistence type="inferred from homology"/>
<dbReference type="InterPro" id="IPR054765">
    <property type="entry name" value="SLBB_dom"/>
</dbReference>